<keyword evidence="1" id="KW-0343">GTPase activation</keyword>
<dbReference type="Gene3D" id="1.10.8.270">
    <property type="entry name" value="putative rabgap domain of human tbc1 domain family member 14 like domains"/>
    <property type="match status" value="1"/>
</dbReference>
<sequence>RSVIFEHEGVFLHPSSDEEIEPDFLVSGTLRILEKDAEIVVEYRPLEDGVDPSNMLCAGKDSSSVVEWAQCPGDRPQSQQLLEAQLSYETEWDMVNAVSFRKRRSSNMEGDSHERSRLAFAFSVSDLRSVTVREEGWTFIILQLKDSSTPLPHLHFHQGGSRAFLDSLRRFALLTESPSDHTCLLVSTPNKALSQSFENLLDDNNFGLVHKFKRDPYVTTLGGFSKVTNYLFDALRGMEEQQQRPPEEVADLLGEVIPGLEINQQEEPGFEVITRIDLGTRPEVSRKSPLTADDWARHQDADGRMKDVPDLKHAVFKGGLCHALRKEAWKFLLGYYPWESTHEERKTLSEALPVKLKEFLRVKYCKKDVNRTDRTNRFYEGIDNPGLVLLHDILMTYCMYDFDLGYVQGMSDLLSPILYVMENEVEAFWCFVAFMDQMHENFEEQMQGMKTQLIQLSSLLRLLDLAFWNYLESQDSGYLYFCFRWLLIRFKRELSFVDVLRLWEVMWTGLPCENFHLLVCCAILDSEKQKIMEENYGFNEILKHINELSMKLDIEEILQKAEGICLQIRSCKVSAGSVFSARREVGVSNGHSRESSCEQSGRGAFVS</sequence>
<dbReference type="SMART" id="SM00164">
    <property type="entry name" value="TBC"/>
    <property type="match status" value="1"/>
</dbReference>
<proteinExistence type="predicted"/>
<dbReference type="Pfam" id="PF12068">
    <property type="entry name" value="PH_RBD"/>
    <property type="match status" value="1"/>
</dbReference>
<dbReference type="PANTHER" id="PTHR22957:SF300">
    <property type="entry name" value="TBC1 DOMAIN FAMILY MEMBER 15"/>
    <property type="match status" value="1"/>
</dbReference>
<dbReference type="Ensembl" id="ENSACLT00000060619.1">
    <property type="protein sequence ID" value="ENSACLP00000061175.1"/>
    <property type="gene ID" value="ENSACLG00000021334.2"/>
</dbReference>
<protein>
    <recommendedName>
        <fullName evidence="2">Rab-GAP TBC domain-containing protein</fullName>
    </recommendedName>
</protein>
<dbReference type="GO" id="GO:0005737">
    <property type="term" value="C:cytoplasm"/>
    <property type="evidence" value="ECO:0007669"/>
    <property type="project" value="UniProtKB-ARBA"/>
</dbReference>
<dbReference type="SUPFAM" id="SSF47923">
    <property type="entry name" value="Ypt/Rab-GAP domain of gyp1p"/>
    <property type="match status" value="2"/>
</dbReference>
<reference evidence="4" key="2">
    <citation type="submission" date="2023-03" db="EMBL/GenBank/DDBJ databases">
        <authorList>
            <consortium name="Wellcome Sanger Institute Data Sharing"/>
        </authorList>
    </citation>
    <scope>NUCLEOTIDE SEQUENCE [LARGE SCALE GENOMIC DNA]</scope>
</reference>
<dbReference type="Proteomes" id="UP000265100">
    <property type="component" value="Chromosome 7"/>
</dbReference>
<dbReference type="InterPro" id="IPR035969">
    <property type="entry name" value="Rab-GAP_TBC_sf"/>
</dbReference>
<keyword evidence="4" id="KW-1185">Reference proteome</keyword>
<gene>
    <name evidence="3" type="primary">TBC1D15</name>
</gene>
<dbReference type="Gene3D" id="1.10.472.80">
    <property type="entry name" value="Ypt/Rab-GAP domain of gyp1p, domain 3"/>
    <property type="match status" value="1"/>
</dbReference>
<reference evidence="3 4" key="1">
    <citation type="submission" date="2018-05" db="EMBL/GenBank/DDBJ databases">
        <authorList>
            <person name="Datahose"/>
        </authorList>
    </citation>
    <scope>NUCLEOTIDE SEQUENCE</scope>
</reference>
<dbReference type="PROSITE" id="PS50086">
    <property type="entry name" value="TBC_RABGAP"/>
    <property type="match status" value="1"/>
</dbReference>
<reference evidence="3" key="3">
    <citation type="submission" date="2025-08" db="UniProtKB">
        <authorList>
            <consortium name="Ensembl"/>
        </authorList>
    </citation>
    <scope>IDENTIFICATION</scope>
</reference>
<evidence type="ECO:0000256" key="1">
    <source>
        <dbReference type="ARBA" id="ARBA00022468"/>
    </source>
</evidence>
<dbReference type="GO" id="GO:0005096">
    <property type="term" value="F:GTPase activator activity"/>
    <property type="evidence" value="ECO:0007669"/>
    <property type="project" value="UniProtKB-KW"/>
</dbReference>
<evidence type="ECO:0000313" key="3">
    <source>
        <dbReference type="Ensembl" id="ENSACLP00000061175.1"/>
    </source>
</evidence>
<dbReference type="PANTHER" id="PTHR22957">
    <property type="entry name" value="TBC1 DOMAIN FAMILY MEMBER GTPASE-ACTIVATING PROTEIN"/>
    <property type="match status" value="1"/>
</dbReference>
<reference evidence="3" key="4">
    <citation type="submission" date="2025-09" db="UniProtKB">
        <authorList>
            <consortium name="Ensembl"/>
        </authorList>
    </citation>
    <scope>IDENTIFICATION</scope>
</reference>
<dbReference type="InterPro" id="IPR000195">
    <property type="entry name" value="Rab-GAP-TBC_dom"/>
</dbReference>
<dbReference type="Pfam" id="PF00566">
    <property type="entry name" value="RabGAP-TBC"/>
    <property type="match status" value="1"/>
</dbReference>
<evidence type="ECO:0000259" key="2">
    <source>
        <dbReference type="PROSITE" id="PS50086"/>
    </source>
</evidence>
<evidence type="ECO:0000313" key="4">
    <source>
        <dbReference type="Proteomes" id="UP000265100"/>
    </source>
</evidence>
<organism evidence="3 4">
    <name type="scientific">Astatotilapia calliptera</name>
    <name type="common">Eastern happy</name>
    <name type="synonym">Chromis callipterus</name>
    <dbReference type="NCBI Taxonomy" id="8154"/>
    <lineage>
        <taxon>Eukaryota</taxon>
        <taxon>Metazoa</taxon>
        <taxon>Chordata</taxon>
        <taxon>Craniata</taxon>
        <taxon>Vertebrata</taxon>
        <taxon>Euteleostomi</taxon>
        <taxon>Actinopterygii</taxon>
        <taxon>Neopterygii</taxon>
        <taxon>Teleostei</taxon>
        <taxon>Neoteleostei</taxon>
        <taxon>Acanthomorphata</taxon>
        <taxon>Ovalentaria</taxon>
        <taxon>Cichlomorphae</taxon>
        <taxon>Cichliformes</taxon>
        <taxon>Cichlidae</taxon>
        <taxon>African cichlids</taxon>
        <taxon>Pseudocrenilabrinae</taxon>
        <taxon>Haplochromini</taxon>
        <taxon>Astatotilapia</taxon>
    </lineage>
</organism>
<dbReference type="InterPro" id="IPR021935">
    <property type="entry name" value="SGSM1/2_RBD"/>
</dbReference>
<name>A0AAX7TXE5_ASTCA</name>
<feature type="domain" description="Rab-GAP TBC" evidence="2">
    <location>
        <begin position="319"/>
        <end position="510"/>
    </location>
</feature>
<dbReference type="AlphaFoldDB" id="A0AAX7TXE5"/>
<dbReference type="FunFam" id="1.10.472.80:FF:000005">
    <property type="entry name" value="TBC1 domain family member 15"/>
    <property type="match status" value="1"/>
</dbReference>
<dbReference type="GeneTree" id="ENSGT00940000156429"/>
<accession>A0AAX7TXE5</accession>